<sequence>MTCKAHEKDRVWMQNQVLSRAPNWQQHLTDIRNVLVEIQHKKLLSQAGVNSLLTIMLYGLEGVMSKISSPLRIACTGRETSMSPRFTELPLLITNTFLGRNSSIEVCRRLSTCHGIPPRKRQKQQPLVDEVAAEPKASIQSQRIPKPLVRDPPYLPDVISLLNNRENIMSTEYDDQLQPMWLPYYLQGHVR</sequence>
<accession>A0ACA9UTD4</accession>
<name>A0ACA9UTD4_BIOOC</name>
<keyword evidence="2" id="KW-1185">Reference proteome</keyword>
<evidence type="ECO:0000313" key="2">
    <source>
        <dbReference type="Proteomes" id="UP000836387"/>
    </source>
</evidence>
<evidence type="ECO:0000313" key="1">
    <source>
        <dbReference type="EMBL" id="CAG9956368.1"/>
    </source>
</evidence>
<reference evidence="1" key="1">
    <citation type="submission" date="2020-04" db="EMBL/GenBank/DDBJ databases">
        <authorList>
            <person name="Broberg M."/>
        </authorList>
    </citation>
    <scope>NUCLEOTIDE SEQUENCE</scope>
</reference>
<gene>
    <name evidence="1" type="ORF">CRV2_00008274</name>
</gene>
<reference evidence="1" key="2">
    <citation type="submission" date="2021-10" db="EMBL/GenBank/DDBJ databases">
        <authorList>
            <person name="Piombo E."/>
        </authorList>
    </citation>
    <scope>NUCLEOTIDE SEQUENCE</scope>
</reference>
<organism evidence="1 2">
    <name type="scientific">Clonostachys rosea f. rosea IK726</name>
    <dbReference type="NCBI Taxonomy" id="1349383"/>
    <lineage>
        <taxon>Eukaryota</taxon>
        <taxon>Fungi</taxon>
        <taxon>Dikarya</taxon>
        <taxon>Ascomycota</taxon>
        <taxon>Pezizomycotina</taxon>
        <taxon>Sordariomycetes</taxon>
        <taxon>Hypocreomycetidae</taxon>
        <taxon>Hypocreales</taxon>
        <taxon>Bionectriaceae</taxon>
        <taxon>Clonostachys</taxon>
    </lineage>
</organism>
<feature type="non-terminal residue" evidence="1">
    <location>
        <position position="191"/>
    </location>
</feature>
<dbReference type="EMBL" id="CADEHS020000645">
    <property type="protein sequence ID" value="CAG9956368.1"/>
    <property type="molecule type" value="Genomic_DNA"/>
</dbReference>
<dbReference type="Proteomes" id="UP000836387">
    <property type="component" value="Unassembled WGS sequence"/>
</dbReference>
<protein>
    <submittedName>
        <fullName evidence="1">Uncharacterized protein</fullName>
    </submittedName>
</protein>
<proteinExistence type="predicted"/>
<comment type="caution">
    <text evidence="1">The sequence shown here is derived from an EMBL/GenBank/DDBJ whole genome shotgun (WGS) entry which is preliminary data.</text>
</comment>